<dbReference type="EMBL" id="QEEZ01000019">
    <property type="protein sequence ID" value="PWC01071.1"/>
    <property type="molecule type" value="Genomic_DNA"/>
</dbReference>
<dbReference type="Proteomes" id="UP000244989">
    <property type="component" value="Unassembled WGS sequence"/>
</dbReference>
<protein>
    <submittedName>
        <fullName evidence="2">M48 family peptidase</fullName>
    </submittedName>
</protein>
<evidence type="ECO:0000313" key="3">
    <source>
        <dbReference type="Proteomes" id="UP000244989"/>
    </source>
</evidence>
<dbReference type="KEGG" id="cyz:C3B44_02885"/>
<evidence type="ECO:0000259" key="1">
    <source>
        <dbReference type="Pfam" id="PF01863"/>
    </source>
</evidence>
<dbReference type="InterPro" id="IPR002725">
    <property type="entry name" value="YgjP-like_metallopeptidase"/>
</dbReference>
<feature type="domain" description="YgjP-like metallopeptidase" evidence="1">
    <location>
        <begin position="92"/>
        <end position="167"/>
    </location>
</feature>
<organism evidence="2 3">
    <name type="scientific">Corynebacterium yudongzhengii</name>
    <dbReference type="NCBI Taxonomy" id="2080740"/>
    <lineage>
        <taxon>Bacteria</taxon>
        <taxon>Bacillati</taxon>
        <taxon>Actinomycetota</taxon>
        <taxon>Actinomycetes</taxon>
        <taxon>Mycobacteriales</taxon>
        <taxon>Corynebacteriaceae</taxon>
        <taxon>Corynebacterium</taxon>
    </lineage>
</organism>
<comment type="caution">
    <text evidence="2">The sequence shown here is derived from an EMBL/GenBank/DDBJ whole genome shotgun (WGS) entry which is preliminary data.</text>
</comment>
<evidence type="ECO:0000313" key="2">
    <source>
        <dbReference type="EMBL" id="PWC01071.1"/>
    </source>
</evidence>
<proteinExistence type="predicted"/>
<dbReference type="AlphaFoldDB" id="A0A2U1T4Z3"/>
<dbReference type="CDD" id="cd07344">
    <property type="entry name" value="M48_yhfN_like"/>
    <property type="match status" value="1"/>
</dbReference>
<dbReference type="PANTHER" id="PTHR30399">
    <property type="entry name" value="UNCHARACTERIZED PROTEIN YGJP"/>
    <property type="match status" value="1"/>
</dbReference>
<dbReference type="OrthoDB" id="9811177at2"/>
<dbReference type="InterPro" id="IPR053136">
    <property type="entry name" value="UTP_pyrophosphatase-like"/>
</dbReference>
<dbReference type="Gene3D" id="3.30.2010.10">
    <property type="entry name" value="Metalloproteases ('zincins'), catalytic domain"/>
    <property type="match status" value="1"/>
</dbReference>
<keyword evidence="3" id="KW-1185">Reference proteome</keyword>
<gene>
    <name evidence="2" type="ORF">DF222_09280</name>
</gene>
<name>A0A2U1T4Z3_9CORY</name>
<reference evidence="3" key="1">
    <citation type="submission" date="2018-04" db="EMBL/GenBank/DDBJ databases">
        <authorList>
            <person name="Liu S."/>
            <person name="Wang Z."/>
            <person name="Li J."/>
        </authorList>
    </citation>
    <scope>NUCLEOTIDE SEQUENCE [LARGE SCALE GENOMIC DNA]</scope>
    <source>
        <strain evidence="3">2189</strain>
    </source>
</reference>
<dbReference type="Pfam" id="PF01863">
    <property type="entry name" value="YgjP-like"/>
    <property type="match status" value="1"/>
</dbReference>
<dbReference type="PANTHER" id="PTHR30399:SF1">
    <property type="entry name" value="UTP PYROPHOSPHATASE"/>
    <property type="match status" value="1"/>
</dbReference>
<sequence length="176" mass="19851">MTASEVPLPEGIAHIEVIRSAKRRKTVQARLEGDTVVVRIPARMSRAEEKEAVAEIVAKLRRKTHNAAPSNAELEARARRLNDKLLDGRARISSIRWVSNQNTRWGSCSTATGDIRISDRLKKVPDYVLDSVVVHELVHTFIPGHTREFHAWADRAPQAERARGYLEAYQRWGPSA</sequence>
<accession>A0A2U1T4Z3</accession>